<evidence type="ECO:0000256" key="1">
    <source>
        <dbReference type="SAM" id="SignalP"/>
    </source>
</evidence>
<dbReference type="RefSeq" id="WP_229742220.1">
    <property type="nucleotide sequence ID" value="NZ_BMGC01000006.1"/>
</dbReference>
<keyword evidence="1" id="KW-0732">Signal</keyword>
<dbReference type="PANTHER" id="PTHR30336">
    <property type="entry name" value="INNER MEMBRANE PROTEIN, PROBABLE PERMEASE"/>
    <property type="match status" value="1"/>
</dbReference>
<dbReference type="PANTHER" id="PTHR30336:SF4">
    <property type="entry name" value="ENVELOPE BIOGENESIS FACTOR ELYC"/>
    <property type="match status" value="1"/>
</dbReference>
<evidence type="ECO:0000313" key="3">
    <source>
        <dbReference type="EMBL" id="GGB25495.1"/>
    </source>
</evidence>
<dbReference type="Pfam" id="PF02698">
    <property type="entry name" value="DUF218"/>
    <property type="match status" value="1"/>
</dbReference>
<dbReference type="GO" id="GO:0043164">
    <property type="term" value="P:Gram-negative-bacterium-type cell wall biogenesis"/>
    <property type="evidence" value="ECO:0007669"/>
    <property type="project" value="TreeGrafter"/>
</dbReference>
<feature type="chain" id="PRO_5039453751" description="DUF218 domain-containing protein" evidence="1">
    <location>
        <begin position="28"/>
        <end position="294"/>
    </location>
</feature>
<sequence>MTVYAAGPRTRSTIATRVSVLMLAALAAVGLTIGATPVASAASAYDTAWNQFVNDNAGAAENTLNGLVAAQPRNADALALRAVVADYNLDLVTKADSLNRLSAIDGGLRSGVDVMLGAVTSSALSIPNPLPGLVGPQTAIVILGYGLLPNGAMRDDLIGRLSTGYLQALAAPGSPVIVTGGNPQNGITEAAAMKSWLVGRGLPASRVHAETRAGSTVGNALYSTSLMRTLGATSSLIVTDPNHIRRAMVDFVTAGAHPVGGMATLNGWVEQIPPLLDKHDQLGMYLDGARTLGL</sequence>
<proteinExistence type="predicted"/>
<dbReference type="AlphaFoldDB" id="A0A916T180"/>
<feature type="signal peptide" evidence="1">
    <location>
        <begin position="1"/>
        <end position="27"/>
    </location>
</feature>
<dbReference type="CDD" id="cd06259">
    <property type="entry name" value="YdcF-like"/>
    <property type="match status" value="1"/>
</dbReference>
<dbReference type="GO" id="GO:0005886">
    <property type="term" value="C:plasma membrane"/>
    <property type="evidence" value="ECO:0007669"/>
    <property type="project" value="TreeGrafter"/>
</dbReference>
<protein>
    <recommendedName>
        <fullName evidence="2">DUF218 domain-containing protein</fullName>
    </recommendedName>
</protein>
<dbReference type="GO" id="GO:0000270">
    <property type="term" value="P:peptidoglycan metabolic process"/>
    <property type="evidence" value="ECO:0007669"/>
    <property type="project" value="TreeGrafter"/>
</dbReference>
<gene>
    <name evidence="3" type="ORF">GCM10011489_12120</name>
</gene>
<dbReference type="EMBL" id="BMGC01000006">
    <property type="protein sequence ID" value="GGB25495.1"/>
    <property type="molecule type" value="Genomic_DNA"/>
</dbReference>
<dbReference type="Gene3D" id="3.40.50.620">
    <property type="entry name" value="HUPs"/>
    <property type="match status" value="1"/>
</dbReference>
<keyword evidence="4" id="KW-1185">Reference proteome</keyword>
<name>A0A916T180_9ACTN</name>
<dbReference type="InterPro" id="IPR051599">
    <property type="entry name" value="Cell_Envelope_Assoc"/>
</dbReference>
<evidence type="ECO:0000313" key="4">
    <source>
        <dbReference type="Proteomes" id="UP000621454"/>
    </source>
</evidence>
<reference evidence="3" key="2">
    <citation type="submission" date="2020-09" db="EMBL/GenBank/DDBJ databases">
        <authorList>
            <person name="Sun Q."/>
            <person name="Zhou Y."/>
        </authorList>
    </citation>
    <scope>NUCLEOTIDE SEQUENCE</scope>
    <source>
        <strain evidence="3">CGMCC 1.12827</strain>
    </source>
</reference>
<dbReference type="Proteomes" id="UP000621454">
    <property type="component" value="Unassembled WGS sequence"/>
</dbReference>
<evidence type="ECO:0000259" key="2">
    <source>
        <dbReference type="Pfam" id="PF02698"/>
    </source>
</evidence>
<feature type="domain" description="DUF218" evidence="2">
    <location>
        <begin position="139"/>
        <end position="256"/>
    </location>
</feature>
<reference evidence="3" key="1">
    <citation type="journal article" date="2014" name="Int. J. Syst. Evol. Microbiol.">
        <title>Complete genome sequence of Corynebacterium casei LMG S-19264T (=DSM 44701T), isolated from a smear-ripened cheese.</title>
        <authorList>
            <consortium name="US DOE Joint Genome Institute (JGI-PGF)"/>
            <person name="Walter F."/>
            <person name="Albersmeier A."/>
            <person name="Kalinowski J."/>
            <person name="Ruckert C."/>
        </authorList>
    </citation>
    <scope>NUCLEOTIDE SEQUENCE</scope>
    <source>
        <strain evidence="3">CGMCC 1.12827</strain>
    </source>
</reference>
<accession>A0A916T180</accession>
<dbReference type="InterPro" id="IPR014729">
    <property type="entry name" value="Rossmann-like_a/b/a_fold"/>
</dbReference>
<organism evidence="3 4">
    <name type="scientific">Gordonia jinhuaensis</name>
    <dbReference type="NCBI Taxonomy" id="1517702"/>
    <lineage>
        <taxon>Bacteria</taxon>
        <taxon>Bacillati</taxon>
        <taxon>Actinomycetota</taxon>
        <taxon>Actinomycetes</taxon>
        <taxon>Mycobacteriales</taxon>
        <taxon>Gordoniaceae</taxon>
        <taxon>Gordonia</taxon>
    </lineage>
</organism>
<dbReference type="InterPro" id="IPR003848">
    <property type="entry name" value="DUF218"/>
</dbReference>
<comment type="caution">
    <text evidence="3">The sequence shown here is derived from an EMBL/GenBank/DDBJ whole genome shotgun (WGS) entry which is preliminary data.</text>
</comment>